<evidence type="ECO:0000313" key="6">
    <source>
        <dbReference type="Proteomes" id="UP000048841"/>
    </source>
</evidence>
<protein>
    <submittedName>
        <fullName evidence="5">Uncharacterized HTH-type transcriptional regulator HI_1476</fullName>
    </submittedName>
</protein>
<dbReference type="PANTHER" id="PTHR40661">
    <property type="match status" value="1"/>
</dbReference>
<sequence length="250" mass="28124">METKDFRRNNLRALMDSYVREGKTKAQFADAIGLPASQLSQLISVNATRNVGDIIARRVEANLGLLRGWLDVPHSDASFDLDNDSGKETNKDNPFNLQNLARNYTDHPYRLELLDTEHSCGGGRVNGDYPDIIQSIEVDPEYAKRMFGGRPASSLKLTTADGDSMIGTIDPGELVVIDITVRTFRSDGIYAFTYGEGSHIKRLQMLKDKIVVISDNEKYDRWEINADNEETFHIEGFIVGKWQMAYSRLG</sequence>
<dbReference type="EMBL" id="CGBR01000023">
    <property type="protein sequence ID" value="CFQ68273.1"/>
    <property type="molecule type" value="Genomic_DNA"/>
</dbReference>
<keyword evidence="2" id="KW-0238">DNA-binding</keyword>
<dbReference type="RefSeq" id="WP_057636571.1">
    <property type="nucleotide sequence ID" value="NZ_CGBR01000023.1"/>
</dbReference>
<dbReference type="PANTHER" id="PTHR40661:SF3">
    <property type="entry name" value="FELS-1 PROPHAGE TRANSCRIPTIONAL REGULATOR"/>
    <property type="match status" value="1"/>
</dbReference>
<evidence type="ECO:0000259" key="4">
    <source>
        <dbReference type="Pfam" id="PF00717"/>
    </source>
</evidence>
<evidence type="ECO:0000256" key="3">
    <source>
        <dbReference type="ARBA" id="ARBA00023163"/>
    </source>
</evidence>
<accession>A0A0T7P722</accession>
<keyword evidence="3" id="KW-0804">Transcription</keyword>
<name>A0A0T7P722_YEREN</name>
<proteinExistence type="predicted"/>
<keyword evidence="1" id="KW-0805">Transcription regulation</keyword>
<dbReference type="Gene3D" id="2.10.109.10">
    <property type="entry name" value="Umud Fragment, subunit A"/>
    <property type="match status" value="1"/>
</dbReference>
<evidence type="ECO:0000256" key="2">
    <source>
        <dbReference type="ARBA" id="ARBA00023125"/>
    </source>
</evidence>
<dbReference type="SUPFAM" id="SSF51306">
    <property type="entry name" value="LexA/Signal peptidase"/>
    <property type="match status" value="1"/>
</dbReference>
<organism evidence="5 6">
    <name type="scientific">Yersinia enterocolitica</name>
    <dbReference type="NCBI Taxonomy" id="630"/>
    <lineage>
        <taxon>Bacteria</taxon>
        <taxon>Pseudomonadati</taxon>
        <taxon>Pseudomonadota</taxon>
        <taxon>Gammaproteobacteria</taxon>
        <taxon>Enterobacterales</taxon>
        <taxon>Yersiniaceae</taxon>
        <taxon>Yersinia</taxon>
    </lineage>
</organism>
<dbReference type="InterPro" id="IPR015927">
    <property type="entry name" value="Peptidase_S24_S26A/B/C"/>
</dbReference>
<dbReference type="Pfam" id="PF00717">
    <property type="entry name" value="Peptidase_S24"/>
    <property type="match status" value="1"/>
</dbReference>
<dbReference type="CDD" id="cd06529">
    <property type="entry name" value="S24_LexA-like"/>
    <property type="match status" value="1"/>
</dbReference>
<dbReference type="InterPro" id="IPR039418">
    <property type="entry name" value="LexA-like"/>
</dbReference>
<evidence type="ECO:0000313" key="5">
    <source>
        <dbReference type="EMBL" id="CFQ68273.1"/>
    </source>
</evidence>
<dbReference type="InterPro" id="IPR036286">
    <property type="entry name" value="LexA/Signal_pep-like_sf"/>
</dbReference>
<reference evidence="5 6" key="1">
    <citation type="submission" date="2015-03" db="EMBL/GenBank/DDBJ databases">
        <authorList>
            <person name="Murphy D."/>
        </authorList>
    </citation>
    <scope>NUCLEOTIDE SEQUENCE [LARGE SCALE GENOMIC DNA]</scope>
    <source>
        <strain evidence="5 6">IP26249</strain>
    </source>
</reference>
<feature type="domain" description="Peptidase S24/S26A/S26B/S26C" evidence="4">
    <location>
        <begin position="141"/>
        <end position="239"/>
    </location>
</feature>
<dbReference type="Proteomes" id="UP000048841">
    <property type="component" value="Unassembled WGS sequence"/>
</dbReference>
<evidence type="ECO:0000256" key="1">
    <source>
        <dbReference type="ARBA" id="ARBA00023015"/>
    </source>
</evidence>
<dbReference type="GO" id="GO:0003677">
    <property type="term" value="F:DNA binding"/>
    <property type="evidence" value="ECO:0007669"/>
    <property type="project" value="UniProtKB-KW"/>
</dbReference>
<gene>
    <name evidence="5" type="ORF">ERS137941_02980</name>
</gene>
<dbReference type="AlphaFoldDB" id="A0A0T7P722"/>